<evidence type="ECO:0000259" key="1">
    <source>
        <dbReference type="SMART" id="SM00460"/>
    </source>
</evidence>
<dbReference type="eggNOG" id="ENOG5031Z09">
    <property type="taxonomic scope" value="Bacteria"/>
</dbReference>
<proteinExistence type="predicted"/>
<dbReference type="SUPFAM" id="SSF54001">
    <property type="entry name" value="Cysteine proteinases"/>
    <property type="match status" value="1"/>
</dbReference>
<dbReference type="HOGENOM" id="CLU_302440_0_0_14"/>
<dbReference type="KEGG" id="mcd:MCRO_0754"/>
<dbReference type="Gene3D" id="3.10.620.30">
    <property type="match status" value="1"/>
</dbReference>
<accession>D5E6F9</accession>
<dbReference type="AlphaFoldDB" id="D5E6F9"/>
<evidence type="ECO:0000313" key="2">
    <source>
        <dbReference type="EMBL" id="ADE19571.1"/>
    </source>
</evidence>
<sequence length="986" mass="113938">MKKTTFKKYIKTSSILSMFSPLIFISSCTNDKNSNVLDSINVQYEKLEFDYKNKNETLVKDIELDNILIKNLDHNNFKITELKVILIDAKNRSVSISGKLWSKADNLINKKFSIKIDGFKQTNIPTSSTSEPLEQLQDQTNEEALKVTVDYLNKSLVRAENADISNLQFGNYNNEIYSITEPKILSYFQTTIAIQAKVVLNINNKIFSIITKEIDGFEKPKIDDQKPPTSPDELNETEKHLLENVMNEKNFIYSFEPKKPHHTSYIINNKEEFLGLIIELIKRGNEVDVNIEFKISDEDIAKTIIDFYTNHYIDYTYLYNSSSDNKICPNLFYDEINKKYVLRLKSNINILKNYTRHSIYDFITKGLDRLSPSMSDTEKAYELMRYVSDTTEYSEKYRGIYDNRMQNDIGICGDWSERYQLLLSAANIPSVPVVSDFHAWTKVLLDGKWYNADPTFLKPLSNKLKLSLNSSINNYSYVGSFLNTDDEFKTTNVETGETIYGHGALRNWKPVLWNHSGAANYIKAETKNTSYFSRMFSTSSTMFYNEEDRSWYFYGYNLKSETQPKTSMLYKLSDINGEPSLVTEFNSKVTELNYELSNISMLKWKNFLIFGKIENGSKSNPIAYDLTTKTFVEFYDQSSPFQSSHHPMYLSSDGILFSGNKNDGTAQDKNIKKIDLNKTVLAQSINVKAIVQNARTFIDTLSKLRLLNSFLQEGSDKFTITKTEKEELSTKIQSFKKIYSENINNTTFDWITKVDELKETIAKFELLFNKPFKKELSTKPFIHSDLNPVKYLTKEQRKYNQVFHIGASSFFGDNITNSQNLTYTWYVDGIPTETFKIADANFVIQAVKLKDNMKVFVVVSDSFNKTSQVKSSTLTIKFLDETSNNDLMPLSSTDFSVLSNIAPGQDSKKIDFKITTENFNSSKFDFSWKLVHNNKVIKSGSDLNITYNKTTLDDDDYGYYQVVYKLVNKDTKEELYWKSNTYFAYK</sequence>
<gene>
    <name evidence="2" type="ordered locus">MCRO_0754</name>
</gene>
<organism evidence="2 3">
    <name type="scientific">Mycoplasma crocodyli (strain ATCC 51981 / MP145)</name>
    <dbReference type="NCBI Taxonomy" id="512564"/>
    <lineage>
        <taxon>Bacteria</taxon>
        <taxon>Bacillati</taxon>
        <taxon>Mycoplasmatota</taxon>
        <taxon>Mollicutes</taxon>
        <taxon>Mycoplasmataceae</taxon>
        <taxon>Mycoplasma</taxon>
    </lineage>
</organism>
<reference evidence="2 3" key="3">
    <citation type="journal article" date="2011" name="J. Bacteriol.">
        <title>Genome sequences of Mycoplasma alligatoris A21JP2T and Mycoplasma crocodyli MP145T.</title>
        <authorList>
            <person name="Brown D.R."/>
            <person name="Farmerie W.G."/>
            <person name="May M."/>
            <person name="Benders G.A."/>
            <person name="Durkin A.S."/>
            <person name="Hlavinka K."/>
            <person name="Hostetler J."/>
            <person name="Jackson J."/>
            <person name="Johnson J."/>
            <person name="Miller R.H."/>
            <person name="Paralanov V."/>
            <person name="Radune D."/>
            <person name="Szczypinski B."/>
            <person name="Glass J.I."/>
        </authorList>
    </citation>
    <scope>NUCLEOTIDE SEQUENCE [LARGE SCALE GENOMIC DNA]</scope>
    <source>
        <strain evidence="3">ATCC 51981 / MP145</strain>
    </source>
</reference>
<name>D5E6F9_MYCCM</name>
<keyword evidence="2" id="KW-0449">Lipoprotein</keyword>
<feature type="domain" description="Transglutaminase-like" evidence="1">
    <location>
        <begin position="404"/>
        <end position="456"/>
    </location>
</feature>
<dbReference type="Pfam" id="PF01841">
    <property type="entry name" value="Transglut_core"/>
    <property type="match status" value="1"/>
</dbReference>
<dbReference type="Proteomes" id="UP000001845">
    <property type="component" value="Chromosome"/>
</dbReference>
<dbReference type="SMART" id="SM00460">
    <property type="entry name" value="TGc"/>
    <property type="match status" value="1"/>
</dbReference>
<dbReference type="InterPro" id="IPR038765">
    <property type="entry name" value="Papain-like_cys_pep_sf"/>
</dbReference>
<protein>
    <submittedName>
        <fullName evidence="2">Putative lipoprotein</fullName>
    </submittedName>
</protein>
<keyword evidence="3" id="KW-1185">Reference proteome</keyword>
<dbReference type="InterPro" id="IPR002931">
    <property type="entry name" value="Transglutaminase-like"/>
</dbReference>
<reference key="2">
    <citation type="submission" date="2010-03" db="EMBL/GenBank/DDBJ databases">
        <authorList>
            <person name="Ma Z."/>
            <person name="Wang X."/>
            <person name="Liu H."/>
        </authorList>
    </citation>
    <scope>NUCLEOTIDE SEQUENCE</scope>
    <source>
        <strain>MP145</strain>
    </source>
</reference>
<evidence type="ECO:0000313" key="3">
    <source>
        <dbReference type="Proteomes" id="UP000001845"/>
    </source>
</evidence>
<dbReference type="EMBL" id="CP001991">
    <property type="protein sequence ID" value="ADE19571.1"/>
    <property type="molecule type" value="Genomic_DNA"/>
</dbReference>
<dbReference type="PROSITE" id="PS51257">
    <property type="entry name" value="PROKAR_LIPOPROTEIN"/>
    <property type="match status" value="1"/>
</dbReference>
<reference evidence="3" key="1">
    <citation type="submission" date="2010-03" db="EMBL/GenBank/DDBJ databases">
        <title>The complete genome of Mycoplasma crocodyli MP145.</title>
        <authorList>
            <person name="Glass J.I."/>
            <person name="Durkin A.S."/>
            <person name="Hostetler J."/>
            <person name="Jackson J."/>
            <person name="Johnson J."/>
            <person name="May M.A."/>
            <person name="Paralanov V."/>
            <person name="Radune D."/>
            <person name="Szczypinski B."/>
            <person name="Brown D.R."/>
        </authorList>
    </citation>
    <scope>NUCLEOTIDE SEQUENCE [LARGE SCALE GENOMIC DNA]</scope>
    <source>
        <strain evidence="3">ATCC 51981 / MP145</strain>
    </source>
</reference>
<dbReference type="OrthoDB" id="393809at2"/>
<dbReference type="RefSeq" id="WP_013054348.1">
    <property type="nucleotide sequence ID" value="NC_014014.1"/>
</dbReference>
<dbReference type="STRING" id="512564.MCRO_0754"/>